<keyword evidence="1" id="KW-1133">Transmembrane helix</keyword>
<keyword evidence="1" id="KW-0812">Transmembrane</keyword>
<evidence type="ECO:0000313" key="2">
    <source>
        <dbReference type="EMBL" id="JAD66279.1"/>
    </source>
</evidence>
<reference evidence="2" key="1">
    <citation type="submission" date="2014-09" db="EMBL/GenBank/DDBJ databases">
        <authorList>
            <person name="Magalhaes I.L.F."/>
            <person name="Oliveira U."/>
            <person name="Santos F.R."/>
            <person name="Vidigal T.H.D.A."/>
            <person name="Brescovit A.D."/>
            <person name="Santos A.J."/>
        </authorList>
    </citation>
    <scope>NUCLEOTIDE SEQUENCE</scope>
    <source>
        <tissue evidence="2">Shoot tissue taken approximately 20 cm above the soil surface</tissue>
    </source>
</reference>
<name>A0A0A9BQM1_ARUDO</name>
<sequence length="43" mass="4929">MVSKPWVYGWFLWPVTSKTAYLLLSTTFAFVVSLLMESLSLSK</sequence>
<reference evidence="2" key="2">
    <citation type="journal article" date="2015" name="Data Brief">
        <title>Shoot transcriptome of the giant reed, Arundo donax.</title>
        <authorList>
            <person name="Barrero R.A."/>
            <person name="Guerrero F.D."/>
            <person name="Moolhuijzen P."/>
            <person name="Goolsby J.A."/>
            <person name="Tidwell J."/>
            <person name="Bellgard S.E."/>
            <person name="Bellgard M.I."/>
        </authorList>
    </citation>
    <scope>NUCLEOTIDE SEQUENCE</scope>
    <source>
        <tissue evidence="2">Shoot tissue taken approximately 20 cm above the soil surface</tissue>
    </source>
</reference>
<feature type="transmembrane region" description="Helical" evidence="1">
    <location>
        <begin position="20"/>
        <end position="39"/>
    </location>
</feature>
<evidence type="ECO:0000256" key="1">
    <source>
        <dbReference type="SAM" id="Phobius"/>
    </source>
</evidence>
<keyword evidence="1" id="KW-0472">Membrane</keyword>
<proteinExistence type="predicted"/>
<dbReference type="AlphaFoldDB" id="A0A0A9BQM1"/>
<dbReference type="EMBL" id="GBRH01231616">
    <property type="protein sequence ID" value="JAD66279.1"/>
    <property type="molecule type" value="Transcribed_RNA"/>
</dbReference>
<accession>A0A0A9BQM1</accession>
<organism evidence="2">
    <name type="scientific">Arundo donax</name>
    <name type="common">Giant reed</name>
    <name type="synonym">Donax arundinaceus</name>
    <dbReference type="NCBI Taxonomy" id="35708"/>
    <lineage>
        <taxon>Eukaryota</taxon>
        <taxon>Viridiplantae</taxon>
        <taxon>Streptophyta</taxon>
        <taxon>Embryophyta</taxon>
        <taxon>Tracheophyta</taxon>
        <taxon>Spermatophyta</taxon>
        <taxon>Magnoliopsida</taxon>
        <taxon>Liliopsida</taxon>
        <taxon>Poales</taxon>
        <taxon>Poaceae</taxon>
        <taxon>PACMAD clade</taxon>
        <taxon>Arundinoideae</taxon>
        <taxon>Arundineae</taxon>
        <taxon>Arundo</taxon>
    </lineage>
</organism>
<protein>
    <submittedName>
        <fullName evidence="2">Uncharacterized protein</fullName>
    </submittedName>
</protein>